<dbReference type="InterPro" id="IPR001242">
    <property type="entry name" value="Condensation_dom"/>
</dbReference>
<dbReference type="Gene3D" id="3.30.559.30">
    <property type="entry name" value="Nonribosomal peptide synthetase, condensation domain"/>
    <property type="match status" value="1"/>
</dbReference>
<dbReference type="PANTHER" id="PTHR45398:SF1">
    <property type="entry name" value="ENZYME, PUTATIVE (JCVI)-RELATED"/>
    <property type="match status" value="1"/>
</dbReference>
<dbReference type="GO" id="GO:0003824">
    <property type="term" value="F:catalytic activity"/>
    <property type="evidence" value="ECO:0007669"/>
    <property type="project" value="InterPro"/>
</dbReference>
<dbReference type="AlphaFoldDB" id="A0A167J3G2"/>
<dbReference type="Proteomes" id="UP000076661">
    <property type="component" value="Unassembled WGS sequence"/>
</dbReference>
<feature type="domain" description="TubC N-terminal docking" evidence="2">
    <location>
        <begin position="2"/>
        <end position="52"/>
    </location>
</feature>
<evidence type="ECO:0000313" key="4">
    <source>
        <dbReference type="Proteomes" id="UP000076661"/>
    </source>
</evidence>
<dbReference type="RefSeq" id="WP_231101535.1">
    <property type="nucleotide sequence ID" value="NZ_AUXX01000055.1"/>
</dbReference>
<dbReference type="PATRIC" id="fig|1365257.3.peg.4765"/>
<accession>A0A167J3G2</accession>
<reference evidence="3 4" key="1">
    <citation type="submission" date="2013-07" db="EMBL/GenBank/DDBJ databases">
        <title>Comparative Genomic and Metabolomic Analysis of Twelve Strains of Pseudoalteromonas luteoviolacea.</title>
        <authorList>
            <person name="Vynne N.G."/>
            <person name="Mansson M."/>
            <person name="Gram L."/>
        </authorList>
    </citation>
    <scope>NUCLEOTIDE SEQUENCE [LARGE SCALE GENOMIC DNA]</scope>
    <source>
        <strain evidence="3 4">S4060-1</strain>
    </source>
</reference>
<sequence>MKNLLQSLSRKGISIKLVGEKLQFFGDVSTLTESERQEIVENKANIVEFLKQHSGLTGITKRDQKLPNFASFSQGRLWFLDKLNGSSAEYNIPLYLKVEGQVNVIAVEQSLNKILERHQVLRTTYHEVDGEILQKITSIDELSFKVINIDLSHLSEDDLMVALENQISAETLTPFNLAKDVMLRASYIKTSKNSGLLLFNMHHIAADGWSMEILKREFFAFYKGEIEQKEVALSALEIQYADYAQWQRAYLDESKTNAQLSYWRGQLEDAPALHRLPVKGARPQRKNNEGMRYIQSIDAATASMLMQVSKQYKLTPFMLMHAMFSLLLSRHSNERDIIIGTPTANRSSQALESLIGFFVNTLALRVGTEHQTIVDYFEHIREVNVEAQANQDVPFEQLVEHLKIPRSLTHTPLFQIMLTTSNDYGVSKGETADASIPQLSLTNFIPQKVQAKFDLELDVHLSVDGGVLTWTYDVSLFDAERIERMSRHFSNLLTNLC</sequence>
<protein>
    <recommendedName>
        <fullName evidence="5">Condensation domain-containing protein</fullName>
    </recommendedName>
</protein>
<dbReference type="EMBL" id="AUXX01000055">
    <property type="protein sequence ID" value="KZN60465.1"/>
    <property type="molecule type" value="Genomic_DNA"/>
</dbReference>
<dbReference type="PANTHER" id="PTHR45398">
    <property type="match status" value="1"/>
</dbReference>
<dbReference type="Pfam" id="PF18563">
    <property type="entry name" value="TubC_N"/>
    <property type="match status" value="1"/>
</dbReference>
<proteinExistence type="predicted"/>
<dbReference type="Gene3D" id="3.30.559.10">
    <property type="entry name" value="Chloramphenicol acetyltransferase-like domain"/>
    <property type="match status" value="1"/>
</dbReference>
<feature type="domain" description="Condensation" evidence="1">
    <location>
        <begin position="71"/>
        <end position="496"/>
    </location>
</feature>
<organism evidence="3 4">
    <name type="scientific">Pseudoalteromonas luteoviolacea S4060-1</name>
    <dbReference type="NCBI Taxonomy" id="1365257"/>
    <lineage>
        <taxon>Bacteria</taxon>
        <taxon>Pseudomonadati</taxon>
        <taxon>Pseudomonadota</taxon>
        <taxon>Gammaproteobacteria</taxon>
        <taxon>Alteromonadales</taxon>
        <taxon>Pseudoalteromonadaceae</taxon>
        <taxon>Pseudoalteromonas</taxon>
    </lineage>
</organism>
<dbReference type="InterPro" id="IPR041464">
    <property type="entry name" value="TubC_N"/>
</dbReference>
<dbReference type="Pfam" id="PF00668">
    <property type="entry name" value="Condensation"/>
    <property type="match status" value="1"/>
</dbReference>
<gene>
    <name evidence="3" type="ORF">N478_26180</name>
</gene>
<name>A0A167J3G2_9GAMM</name>
<dbReference type="SUPFAM" id="SSF52777">
    <property type="entry name" value="CoA-dependent acyltransferases"/>
    <property type="match status" value="2"/>
</dbReference>
<evidence type="ECO:0000313" key="3">
    <source>
        <dbReference type="EMBL" id="KZN60465.1"/>
    </source>
</evidence>
<evidence type="ECO:0008006" key="5">
    <source>
        <dbReference type="Google" id="ProtNLM"/>
    </source>
</evidence>
<dbReference type="CDD" id="cd19531">
    <property type="entry name" value="LCL_NRPS-like"/>
    <property type="match status" value="1"/>
</dbReference>
<dbReference type="InterPro" id="IPR044894">
    <property type="entry name" value="TubC_N_sf"/>
</dbReference>
<feature type="non-terminal residue" evidence="3">
    <location>
        <position position="497"/>
    </location>
</feature>
<evidence type="ECO:0000259" key="1">
    <source>
        <dbReference type="Pfam" id="PF00668"/>
    </source>
</evidence>
<comment type="caution">
    <text evidence="3">The sequence shown here is derived from an EMBL/GenBank/DDBJ whole genome shotgun (WGS) entry which is preliminary data.</text>
</comment>
<dbReference type="InterPro" id="IPR023213">
    <property type="entry name" value="CAT-like_dom_sf"/>
</dbReference>
<evidence type="ECO:0000259" key="2">
    <source>
        <dbReference type="Pfam" id="PF18563"/>
    </source>
</evidence>
<dbReference type="Gene3D" id="1.10.10.1830">
    <property type="entry name" value="Non-ribosomal peptide synthase, adenylation domain"/>
    <property type="match status" value="1"/>
</dbReference>